<reference evidence="3" key="1">
    <citation type="submission" date="2022-03" db="EMBL/GenBank/DDBJ databases">
        <authorList>
            <person name="Martin C."/>
        </authorList>
    </citation>
    <scope>NUCLEOTIDE SEQUENCE</scope>
</reference>
<dbReference type="AlphaFoldDB" id="A0A8S4NKM8"/>
<organism evidence="3 4">
    <name type="scientific">Owenia fusiformis</name>
    <name type="common">Polychaete worm</name>
    <dbReference type="NCBI Taxonomy" id="6347"/>
    <lineage>
        <taxon>Eukaryota</taxon>
        <taxon>Metazoa</taxon>
        <taxon>Spiralia</taxon>
        <taxon>Lophotrochozoa</taxon>
        <taxon>Annelida</taxon>
        <taxon>Polychaeta</taxon>
        <taxon>Sedentaria</taxon>
        <taxon>Canalipalpata</taxon>
        <taxon>Sabellida</taxon>
        <taxon>Oweniida</taxon>
        <taxon>Oweniidae</taxon>
        <taxon>Owenia</taxon>
    </lineage>
</organism>
<name>A0A8S4NKM8_OWEFU</name>
<sequence length="263" mass="29594">MTIDGHHTFAEEYQYQADPELVNRILDIKEVNDMIDSIGNYLNSESMLSASAKAIQKSYKAVRSKIKKQKEFNAALSQKIESIEYPIQHAEEILYALYKQDIALNKFGKSIRSFKKITDSISKKTNSMKTALNAANDTVTDTKDIINVYLNVTKESPVPGNPCILNQKVCGKHGLCSFGEAFQCLCAGFYNGTYCEDKTDERCTLKCPFDIGDRKSRCVIYNGFQTCECPTVIYADLGCIAVPGSNDYYGYCRLNCEDEEEEE</sequence>
<dbReference type="EMBL" id="CAIIXF020000004">
    <property type="protein sequence ID" value="CAH1780755.1"/>
    <property type="molecule type" value="Genomic_DNA"/>
</dbReference>
<feature type="domain" description="EGF-like" evidence="2">
    <location>
        <begin position="159"/>
        <end position="196"/>
    </location>
</feature>
<proteinExistence type="predicted"/>
<evidence type="ECO:0000313" key="3">
    <source>
        <dbReference type="EMBL" id="CAH1780755.1"/>
    </source>
</evidence>
<dbReference type="InterPro" id="IPR000742">
    <property type="entry name" value="EGF"/>
</dbReference>
<dbReference type="PROSITE" id="PS00022">
    <property type="entry name" value="EGF_1"/>
    <property type="match status" value="1"/>
</dbReference>
<dbReference type="Proteomes" id="UP000749559">
    <property type="component" value="Unassembled WGS sequence"/>
</dbReference>
<keyword evidence="4" id="KW-1185">Reference proteome</keyword>
<evidence type="ECO:0000313" key="4">
    <source>
        <dbReference type="Proteomes" id="UP000749559"/>
    </source>
</evidence>
<gene>
    <name evidence="3" type="ORF">OFUS_LOCUS7405</name>
</gene>
<dbReference type="SUPFAM" id="SSF58104">
    <property type="entry name" value="Methyl-accepting chemotaxis protein (MCP) signaling domain"/>
    <property type="match status" value="1"/>
</dbReference>
<feature type="disulfide bond" evidence="1">
    <location>
        <begin position="186"/>
        <end position="195"/>
    </location>
</feature>
<keyword evidence="1" id="KW-1015">Disulfide bond</keyword>
<comment type="caution">
    <text evidence="3">The sequence shown here is derived from an EMBL/GenBank/DDBJ whole genome shotgun (WGS) entry which is preliminary data.</text>
</comment>
<accession>A0A8S4NKM8</accession>
<keyword evidence="1" id="KW-0245">EGF-like domain</keyword>
<dbReference type="PROSITE" id="PS50026">
    <property type="entry name" value="EGF_3"/>
    <property type="match status" value="1"/>
</dbReference>
<comment type="caution">
    <text evidence="1">Lacks conserved residue(s) required for the propagation of feature annotation.</text>
</comment>
<evidence type="ECO:0000259" key="2">
    <source>
        <dbReference type="PROSITE" id="PS50026"/>
    </source>
</evidence>
<evidence type="ECO:0000256" key="1">
    <source>
        <dbReference type="PROSITE-ProRule" id="PRU00076"/>
    </source>
</evidence>
<protein>
    <recommendedName>
        <fullName evidence="2">EGF-like domain-containing protein</fullName>
    </recommendedName>
</protein>